<evidence type="ECO:0000313" key="3">
    <source>
        <dbReference type="Proteomes" id="UP000095192"/>
    </source>
</evidence>
<dbReference type="InParanoid" id="A0A1D3D5E0"/>
<dbReference type="VEuPathDB" id="ToxoDB:LOC34618640"/>
<evidence type="ECO:0000256" key="1">
    <source>
        <dbReference type="SAM" id="MobiDB-lite"/>
    </source>
</evidence>
<feature type="region of interest" description="Disordered" evidence="1">
    <location>
        <begin position="155"/>
        <end position="202"/>
    </location>
</feature>
<gene>
    <name evidence="2" type="ORF">cyc_01671</name>
</gene>
<organism evidence="2 3">
    <name type="scientific">Cyclospora cayetanensis</name>
    <dbReference type="NCBI Taxonomy" id="88456"/>
    <lineage>
        <taxon>Eukaryota</taxon>
        <taxon>Sar</taxon>
        <taxon>Alveolata</taxon>
        <taxon>Apicomplexa</taxon>
        <taxon>Conoidasida</taxon>
        <taxon>Coccidia</taxon>
        <taxon>Eucoccidiorida</taxon>
        <taxon>Eimeriorina</taxon>
        <taxon>Eimeriidae</taxon>
        <taxon>Cyclospora</taxon>
    </lineage>
</organism>
<dbReference type="EMBL" id="JROU02000657">
    <property type="protein sequence ID" value="OEH78656.1"/>
    <property type="molecule type" value="Genomic_DNA"/>
</dbReference>
<feature type="region of interest" description="Disordered" evidence="1">
    <location>
        <begin position="448"/>
        <end position="467"/>
    </location>
</feature>
<keyword evidence="3" id="KW-1185">Reference proteome</keyword>
<evidence type="ECO:0000313" key="2">
    <source>
        <dbReference type="EMBL" id="OEH78656.1"/>
    </source>
</evidence>
<comment type="caution">
    <text evidence="2">The sequence shown here is derived from an EMBL/GenBank/DDBJ whole genome shotgun (WGS) entry which is preliminary data.</text>
</comment>
<name>A0A1D3D5E0_9EIME</name>
<feature type="compositionally biased region" description="Basic and acidic residues" evidence="1">
    <location>
        <begin position="53"/>
        <end position="64"/>
    </location>
</feature>
<dbReference type="Proteomes" id="UP000095192">
    <property type="component" value="Unassembled WGS sequence"/>
</dbReference>
<accession>A0A1D3D5E0</accession>
<sequence>MAPPLKRLRDTQWEGGETPRPACADPVNEDFSGGFSLDSSTPNSLAKGSPSYEGHHHEQQREPEAQLQNQQQVLGLPCKASTEKDEENGGRFSGRPHGHPSNAAPASSSDTSAGAIPPLQLNAPSGGISMSIFFRAEAEGDLDLESVLTNSMAQGIPESGLGAASSKPEMAAAAAATRTELPSHGDCAENATAEAEPLESAEEKAQKALCPFPETAAPGAEISSCCADFAENGVSTPAATREAAAAAPEAKGDADWREVERLDASSDSSLVLNSVAAPIGGPSEALGDSGGGPAAATTAAVAARFVIENASVSDSVDDSLTEVKEVIDLSGAEAQDSDDGVRSVPVVDLEAEAICLDSNPHTGSGVFPGELAQGEAPAEASAAGAAADAAVVLDSDDDDVVELRCRQGAPFSVFQQHTYMLRPSMMLAPAGIRGLVVHAQQRQRLLEEALGGRDDEDDASSNPALPRCPICLKSGAKASALKQLPVQ</sequence>
<dbReference type="AlphaFoldDB" id="A0A1D3D5E0"/>
<dbReference type="VEuPathDB" id="ToxoDB:cyc_01671"/>
<proteinExistence type="predicted"/>
<feature type="region of interest" description="Disordered" evidence="1">
    <location>
        <begin position="1"/>
        <end position="122"/>
    </location>
</feature>
<reference evidence="2 3" key="1">
    <citation type="journal article" date="2016" name="BMC Genomics">
        <title>Comparative genomics reveals Cyclospora cayetanensis possesses coccidia-like metabolism and invasion components but unique surface antigens.</title>
        <authorList>
            <person name="Liu S."/>
            <person name="Wang L."/>
            <person name="Zheng H."/>
            <person name="Xu Z."/>
            <person name="Roellig D.M."/>
            <person name="Li N."/>
            <person name="Frace M.A."/>
            <person name="Tang K."/>
            <person name="Arrowood M.J."/>
            <person name="Moss D.M."/>
            <person name="Zhang L."/>
            <person name="Feng Y."/>
            <person name="Xiao L."/>
        </authorList>
    </citation>
    <scope>NUCLEOTIDE SEQUENCE [LARGE SCALE GENOMIC DNA]</scope>
    <source>
        <strain evidence="2 3">CHN_HEN01</strain>
    </source>
</reference>
<protein>
    <submittedName>
        <fullName evidence="2">Uncharacterized protein</fullName>
    </submittedName>
</protein>
<feature type="compositionally biased region" description="Polar residues" evidence="1">
    <location>
        <begin position="37"/>
        <end position="46"/>
    </location>
</feature>